<gene>
    <name evidence="2" type="primary">Acey_s0646.g1092</name>
    <name evidence="2" type="ORF">Y032_0646g1092</name>
</gene>
<evidence type="ECO:0000313" key="3">
    <source>
        <dbReference type="Proteomes" id="UP000024635"/>
    </source>
</evidence>
<name>A0A016WK71_9BILA</name>
<feature type="region of interest" description="Disordered" evidence="1">
    <location>
        <begin position="1"/>
        <end position="22"/>
    </location>
</feature>
<keyword evidence="3" id="KW-1185">Reference proteome</keyword>
<evidence type="ECO:0000313" key="2">
    <source>
        <dbReference type="EMBL" id="EYC39672.1"/>
    </source>
</evidence>
<accession>A0A016WK71</accession>
<feature type="compositionally biased region" description="Polar residues" evidence="1">
    <location>
        <begin position="1"/>
        <end position="10"/>
    </location>
</feature>
<dbReference type="Proteomes" id="UP000024635">
    <property type="component" value="Unassembled WGS sequence"/>
</dbReference>
<evidence type="ECO:0000256" key="1">
    <source>
        <dbReference type="SAM" id="MobiDB-lite"/>
    </source>
</evidence>
<reference evidence="3" key="1">
    <citation type="journal article" date="2015" name="Nat. Genet.">
        <title>The genome and transcriptome of the zoonotic hookworm Ancylostoma ceylanicum identify infection-specific gene families.</title>
        <authorList>
            <person name="Schwarz E.M."/>
            <person name="Hu Y."/>
            <person name="Antoshechkin I."/>
            <person name="Miller M.M."/>
            <person name="Sternberg P.W."/>
            <person name="Aroian R.V."/>
        </authorList>
    </citation>
    <scope>NUCLEOTIDE SEQUENCE</scope>
    <source>
        <strain evidence="3">HY135</strain>
    </source>
</reference>
<proteinExistence type="predicted"/>
<organism evidence="2 3">
    <name type="scientific">Ancylostoma ceylanicum</name>
    <dbReference type="NCBI Taxonomy" id="53326"/>
    <lineage>
        <taxon>Eukaryota</taxon>
        <taxon>Metazoa</taxon>
        <taxon>Ecdysozoa</taxon>
        <taxon>Nematoda</taxon>
        <taxon>Chromadorea</taxon>
        <taxon>Rhabditida</taxon>
        <taxon>Rhabditina</taxon>
        <taxon>Rhabditomorpha</taxon>
        <taxon>Strongyloidea</taxon>
        <taxon>Ancylostomatidae</taxon>
        <taxon>Ancylostomatinae</taxon>
        <taxon>Ancylostoma</taxon>
    </lineage>
</organism>
<dbReference type="EMBL" id="JARK01000246">
    <property type="protein sequence ID" value="EYC39672.1"/>
    <property type="molecule type" value="Genomic_DNA"/>
</dbReference>
<dbReference type="AlphaFoldDB" id="A0A016WK71"/>
<sequence>MFEPSNNVKAAQSIPDEPTEGVNRAKLASDGVDHEFMKFPANFWSQHSPRNNGQATASFFSSCGINAHQKIKTIHWARNKICTSQLSVPKTIKLLKPSSPSFCSYSYLECNLQLTSNHDDLTNPLCKSPLAFFLDLLFLDLFFFFLSCLFDPVEA</sequence>
<protein>
    <submittedName>
        <fullName evidence="2">Uncharacterized protein</fullName>
    </submittedName>
</protein>
<comment type="caution">
    <text evidence="2">The sequence shown here is derived from an EMBL/GenBank/DDBJ whole genome shotgun (WGS) entry which is preliminary data.</text>
</comment>